<evidence type="ECO:0000313" key="3">
    <source>
        <dbReference type="Proteomes" id="UP000237246"/>
    </source>
</evidence>
<name>A0A2P4TCM8_BAMTH</name>
<gene>
    <name evidence="2" type="ORF">CIB84_002128</name>
</gene>
<keyword evidence="3" id="KW-1185">Reference proteome</keyword>
<dbReference type="OrthoDB" id="9253782at2759"/>
<dbReference type="AlphaFoldDB" id="A0A2P4TCM8"/>
<evidence type="ECO:0000313" key="2">
    <source>
        <dbReference type="EMBL" id="POI34121.1"/>
    </source>
</evidence>
<dbReference type="EMBL" id="PPHD01002319">
    <property type="protein sequence ID" value="POI34121.1"/>
    <property type="molecule type" value="Genomic_DNA"/>
</dbReference>
<organism evidence="2 3">
    <name type="scientific">Bambusicola thoracicus</name>
    <name type="common">Chinese bamboo-partridge</name>
    <name type="synonym">Perdix thoracica</name>
    <dbReference type="NCBI Taxonomy" id="9083"/>
    <lineage>
        <taxon>Eukaryota</taxon>
        <taxon>Metazoa</taxon>
        <taxon>Chordata</taxon>
        <taxon>Craniata</taxon>
        <taxon>Vertebrata</taxon>
        <taxon>Euteleostomi</taxon>
        <taxon>Archelosauria</taxon>
        <taxon>Archosauria</taxon>
        <taxon>Dinosauria</taxon>
        <taxon>Saurischia</taxon>
        <taxon>Theropoda</taxon>
        <taxon>Coelurosauria</taxon>
        <taxon>Aves</taxon>
        <taxon>Neognathae</taxon>
        <taxon>Galloanserae</taxon>
        <taxon>Galliformes</taxon>
        <taxon>Phasianidae</taxon>
        <taxon>Perdicinae</taxon>
        <taxon>Bambusicola</taxon>
    </lineage>
</organism>
<keyword evidence="1" id="KW-0732">Signal</keyword>
<feature type="chain" id="PRO_5015174650" evidence="1">
    <location>
        <begin position="24"/>
        <end position="107"/>
    </location>
</feature>
<evidence type="ECO:0000256" key="1">
    <source>
        <dbReference type="SAM" id="SignalP"/>
    </source>
</evidence>
<dbReference type="Proteomes" id="UP000237246">
    <property type="component" value="Unassembled WGS sequence"/>
</dbReference>
<accession>A0A2P4TCM8</accession>
<protein>
    <submittedName>
        <fullName evidence="2">Uncharacterized protein</fullName>
    </submittedName>
</protein>
<reference evidence="2 3" key="1">
    <citation type="submission" date="2018-01" db="EMBL/GenBank/DDBJ databases">
        <title>Comparison of the Chinese Bamboo Partridge and Red Junglefowl genome sequences highlights the importance of demography in genome evolution.</title>
        <authorList>
            <person name="Tiley G.P."/>
            <person name="Kimball R.T."/>
            <person name="Braun E.L."/>
            <person name="Burleigh J.G."/>
        </authorList>
    </citation>
    <scope>NUCLEOTIDE SEQUENCE [LARGE SCALE GENOMIC DNA]</scope>
    <source>
        <strain evidence="2">RTK389</strain>
        <tissue evidence="2">Blood</tissue>
    </source>
</reference>
<feature type="signal peptide" evidence="1">
    <location>
        <begin position="1"/>
        <end position="23"/>
    </location>
</feature>
<proteinExistence type="predicted"/>
<comment type="caution">
    <text evidence="2">The sequence shown here is derived from an EMBL/GenBank/DDBJ whole genome shotgun (WGS) entry which is preliminary data.</text>
</comment>
<sequence>MSSAHIGLCWILFVSLSGDGSEGHFHRVSVEIMHVLKGCDCFSDKRLVSYEAGCLHLGRAGQGLYFQLTLQPEEAACCGWNEITGFLPALTPELTFKCILLSSNNFL</sequence>